<comment type="caution">
    <text evidence="11">The sequence shown here is derived from an EMBL/GenBank/DDBJ whole genome shotgun (WGS) entry which is preliminary data.</text>
</comment>
<comment type="function">
    <text evidence="9">Involved in the biosynthesis of the central metabolite phospho-alpha-D-ribosyl-1-pyrophosphate (PRPP) via the transfer of pyrophosphoryl group from ATP to 1-hydroxyl of ribose-5-phosphate (Rib-5-P).</text>
</comment>
<comment type="catalytic activity">
    <reaction evidence="8 9">
        <text>D-ribose 5-phosphate + ATP = 5-phospho-alpha-D-ribose 1-diphosphate + AMP + H(+)</text>
        <dbReference type="Rhea" id="RHEA:15609"/>
        <dbReference type="ChEBI" id="CHEBI:15378"/>
        <dbReference type="ChEBI" id="CHEBI:30616"/>
        <dbReference type="ChEBI" id="CHEBI:58017"/>
        <dbReference type="ChEBI" id="CHEBI:78346"/>
        <dbReference type="ChEBI" id="CHEBI:456215"/>
        <dbReference type="EC" id="2.7.6.1"/>
    </reaction>
</comment>
<feature type="active site" evidence="9">
    <location>
        <position position="212"/>
    </location>
</feature>
<evidence type="ECO:0000256" key="4">
    <source>
        <dbReference type="ARBA" id="ARBA00022741"/>
    </source>
</evidence>
<keyword evidence="4 9" id="KW-0547">Nucleotide-binding</keyword>
<keyword evidence="3 9" id="KW-0545">Nucleotide biosynthesis</keyword>
<name>A0ABP3TDD2_9GAMM</name>
<sequence>MTDFLSTSSNSDAIEKVIAVSKMMVFTGNSNPELAQKVVERLDIPMGKAHVGCFSDGEVSVEIQENVRGKDVFIIQSTCAPTNDNLMELIVFADAMRRASATRVTAVIPYFGYARQDRRPRSARVPISAKVVASMLANVGIDRVLTVDLHADQIQGFFDIPVDNVYGSPILLDDIVDQQYDDVTVVSPDVGGVVRARAVAKQLDCDLAIIDKRRERANESQVMNLIGDVSGRTCILVDDMCDTAGTLCKAAKALKEKGAVRVVSYVTHPVLSGPAINNIIASELDELVVTDTIPLSEQAQKCDKIRQLSLSPLLAEAVRRVCNEESISAMFR</sequence>
<gene>
    <name evidence="9" type="primary">prs</name>
    <name evidence="11" type="ORF">GCM10009104_23450</name>
</gene>
<evidence type="ECO:0000256" key="7">
    <source>
        <dbReference type="ARBA" id="ARBA00022842"/>
    </source>
</evidence>
<feature type="binding site" evidence="9">
    <location>
        <begin position="242"/>
        <end position="246"/>
    </location>
    <ligand>
        <name>D-ribose 5-phosphate</name>
        <dbReference type="ChEBI" id="CHEBI:78346"/>
    </ligand>
</feature>
<feature type="binding site" evidence="9">
    <location>
        <position position="189"/>
    </location>
    <ligand>
        <name>Mg(2+)</name>
        <dbReference type="ChEBI" id="CHEBI:18420"/>
    </ligand>
</feature>
<evidence type="ECO:0000259" key="10">
    <source>
        <dbReference type="Pfam" id="PF13793"/>
    </source>
</evidence>
<dbReference type="InterPro" id="IPR000842">
    <property type="entry name" value="PRib_PP_synth_CS"/>
</dbReference>
<dbReference type="NCBIfam" id="NF002320">
    <property type="entry name" value="PRK01259.1"/>
    <property type="match status" value="1"/>
</dbReference>
<keyword evidence="6 9" id="KW-0067">ATP-binding</keyword>
<dbReference type="PANTHER" id="PTHR10210">
    <property type="entry name" value="RIBOSE-PHOSPHATE DIPHOSPHOKINASE FAMILY MEMBER"/>
    <property type="match status" value="1"/>
</dbReference>
<dbReference type="PANTHER" id="PTHR10210:SF41">
    <property type="entry name" value="RIBOSE-PHOSPHATE PYROPHOSPHOKINASE 1, CHLOROPLASTIC"/>
    <property type="match status" value="1"/>
</dbReference>
<keyword evidence="7 9" id="KW-0460">Magnesium</keyword>
<dbReference type="InterPro" id="IPR029099">
    <property type="entry name" value="Pribosyltran_N"/>
</dbReference>
<evidence type="ECO:0000256" key="3">
    <source>
        <dbReference type="ARBA" id="ARBA00022727"/>
    </source>
</evidence>
<comment type="subunit">
    <text evidence="9">Homohexamer.</text>
</comment>
<dbReference type="Pfam" id="PF14572">
    <property type="entry name" value="Pribosyl_synth"/>
    <property type="match status" value="1"/>
</dbReference>
<evidence type="ECO:0000256" key="1">
    <source>
        <dbReference type="ARBA" id="ARBA00022679"/>
    </source>
</evidence>
<proteinExistence type="inferred from homology"/>
<feature type="binding site" evidence="9">
    <location>
        <position position="214"/>
    </location>
    <ligand>
        <name>D-ribose 5-phosphate</name>
        <dbReference type="ChEBI" id="CHEBI:78346"/>
    </ligand>
</feature>
<dbReference type="PROSITE" id="PS00114">
    <property type="entry name" value="PRPP_SYNTHASE"/>
    <property type="match status" value="1"/>
</dbReference>
<accession>A0ABP3TDD2</accession>
<evidence type="ECO:0000256" key="5">
    <source>
        <dbReference type="ARBA" id="ARBA00022777"/>
    </source>
</evidence>
<feature type="binding site" evidence="9">
    <location>
        <begin position="115"/>
        <end position="116"/>
    </location>
    <ligand>
        <name>ATP</name>
        <dbReference type="ChEBI" id="CHEBI:30616"/>
    </ligand>
</feature>
<comment type="cofactor">
    <cofactor evidence="9">
        <name>Mg(2+)</name>
        <dbReference type="ChEBI" id="CHEBI:18420"/>
    </cofactor>
    <text evidence="9">Binds 2 Mg(2+) ions per subunit.</text>
</comment>
<keyword evidence="9" id="KW-0963">Cytoplasm</keyword>
<dbReference type="NCBIfam" id="TIGR01251">
    <property type="entry name" value="ribP_PPkin"/>
    <property type="match status" value="1"/>
</dbReference>
<dbReference type="InterPro" id="IPR005946">
    <property type="entry name" value="Rib-P_diPkinase"/>
</dbReference>
<dbReference type="EMBL" id="BAAAET010000003">
    <property type="protein sequence ID" value="GAA0695129.1"/>
    <property type="molecule type" value="Genomic_DNA"/>
</dbReference>
<dbReference type="Gene3D" id="3.40.50.2020">
    <property type="match status" value="2"/>
</dbReference>
<dbReference type="InterPro" id="IPR037515">
    <property type="entry name" value="Rib-P_diPkinase_bac"/>
</dbReference>
<dbReference type="Pfam" id="PF13793">
    <property type="entry name" value="Pribosyltran_N"/>
    <property type="match status" value="1"/>
</dbReference>
<dbReference type="SUPFAM" id="SSF53271">
    <property type="entry name" value="PRTase-like"/>
    <property type="match status" value="2"/>
</dbReference>
<feature type="binding site" evidence="9">
    <location>
        <begin position="56"/>
        <end position="58"/>
    </location>
    <ligand>
        <name>ATP</name>
        <dbReference type="ChEBI" id="CHEBI:30616"/>
    </ligand>
</feature>
<comment type="pathway">
    <text evidence="9">Metabolic intermediate biosynthesis; 5-phospho-alpha-D-ribose 1-diphosphate biosynthesis; 5-phospho-alpha-D-ribose 1-diphosphate from D-ribose 5-phosphate (route I): step 1/1.</text>
</comment>
<dbReference type="EC" id="2.7.6.1" evidence="9"/>
<feature type="binding site" evidence="9">
    <location>
        <position position="238"/>
    </location>
    <ligand>
        <name>D-ribose 5-phosphate</name>
        <dbReference type="ChEBI" id="CHEBI:78346"/>
    </ligand>
</feature>
<evidence type="ECO:0000313" key="11">
    <source>
        <dbReference type="EMBL" id="GAA0695129.1"/>
    </source>
</evidence>
<evidence type="ECO:0000256" key="2">
    <source>
        <dbReference type="ARBA" id="ARBA00022723"/>
    </source>
</evidence>
<dbReference type="SMART" id="SM01400">
    <property type="entry name" value="Pribosyltran_N"/>
    <property type="match status" value="1"/>
</dbReference>
<keyword evidence="1 9" id="KW-0808">Transferase</keyword>
<evidence type="ECO:0000313" key="12">
    <source>
        <dbReference type="Proteomes" id="UP001499915"/>
    </source>
</evidence>
<feature type="binding site" evidence="9">
    <location>
        <position position="150"/>
    </location>
    <ligand>
        <name>Mg(2+)</name>
        <dbReference type="ChEBI" id="CHEBI:18420"/>
    </ligand>
</feature>
<dbReference type="InterPro" id="IPR000836">
    <property type="entry name" value="PRTase_dom"/>
</dbReference>
<dbReference type="Proteomes" id="UP001499915">
    <property type="component" value="Unassembled WGS sequence"/>
</dbReference>
<comment type="similarity">
    <text evidence="9">Belongs to the ribose-phosphate pyrophosphokinase family. Class I subfamily.</text>
</comment>
<reference evidence="12" key="1">
    <citation type="journal article" date="2019" name="Int. J. Syst. Evol. Microbiol.">
        <title>The Global Catalogue of Microorganisms (GCM) 10K type strain sequencing project: providing services to taxonomists for standard genome sequencing and annotation.</title>
        <authorList>
            <consortium name="The Broad Institute Genomics Platform"/>
            <consortium name="The Broad Institute Genome Sequencing Center for Infectious Disease"/>
            <person name="Wu L."/>
            <person name="Ma J."/>
        </authorList>
    </citation>
    <scope>NUCLEOTIDE SEQUENCE [LARGE SCALE GENOMIC DNA]</scope>
    <source>
        <strain evidence="12">JCM 15134</strain>
    </source>
</reference>
<protein>
    <recommendedName>
        <fullName evidence="9">Ribose-phosphate pyrophosphokinase</fullName>
        <shortName evidence="9">RPPK</shortName>
        <ecNumber evidence="9">2.7.6.1</ecNumber>
    </recommendedName>
    <alternativeName>
        <fullName evidence="9">5-phospho-D-ribosyl alpha-1-diphosphate synthase</fullName>
    </alternativeName>
    <alternativeName>
        <fullName evidence="9">Phosphoribosyl diphosphate synthase</fullName>
    </alternativeName>
    <alternativeName>
        <fullName evidence="9">Phosphoribosyl pyrophosphate synthase</fullName>
        <shortName evidence="9">P-Rib-PP synthase</shortName>
        <shortName evidence="9">PRPP synthase</shortName>
        <shortName evidence="9">PRPPase</shortName>
    </alternativeName>
</protein>
<organism evidence="11 12">
    <name type="scientific">Marinobacterium maritimum</name>
    <dbReference type="NCBI Taxonomy" id="500162"/>
    <lineage>
        <taxon>Bacteria</taxon>
        <taxon>Pseudomonadati</taxon>
        <taxon>Pseudomonadota</taxon>
        <taxon>Gammaproteobacteria</taxon>
        <taxon>Oceanospirillales</taxon>
        <taxon>Oceanospirillaceae</taxon>
        <taxon>Marinobacterium</taxon>
    </lineage>
</organism>
<dbReference type="HAMAP" id="MF_00583_B">
    <property type="entry name" value="RibP_PPkinase_B"/>
    <property type="match status" value="1"/>
</dbReference>
<keyword evidence="5 9" id="KW-0418">Kinase</keyword>
<comment type="subcellular location">
    <subcellularLocation>
        <location evidence="9">Cytoplasm</location>
    </subcellularLocation>
</comment>
<dbReference type="CDD" id="cd06223">
    <property type="entry name" value="PRTases_typeI"/>
    <property type="match status" value="1"/>
</dbReference>
<evidence type="ECO:0000256" key="6">
    <source>
        <dbReference type="ARBA" id="ARBA00022840"/>
    </source>
</evidence>
<keyword evidence="2 9" id="KW-0479">Metal-binding</keyword>
<evidence type="ECO:0000256" key="9">
    <source>
        <dbReference type="HAMAP-Rule" id="MF_00583"/>
    </source>
</evidence>
<feature type="domain" description="Ribose-phosphate pyrophosphokinase N-terminal" evidence="10">
    <location>
        <begin position="23"/>
        <end position="140"/>
    </location>
</feature>
<keyword evidence="12" id="KW-1185">Reference proteome</keyword>
<evidence type="ECO:0000256" key="8">
    <source>
        <dbReference type="ARBA" id="ARBA00049535"/>
    </source>
</evidence>
<dbReference type="InterPro" id="IPR029057">
    <property type="entry name" value="PRTase-like"/>
</dbReference>